<keyword evidence="2" id="KW-1003">Cell membrane</keyword>
<dbReference type="GO" id="GO:0005886">
    <property type="term" value="C:plasma membrane"/>
    <property type="evidence" value="ECO:0007669"/>
    <property type="project" value="UniProtKB-SubCell"/>
</dbReference>
<reference evidence="12 13" key="1">
    <citation type="journal article" date="2011" name="J. Bacteriol.">
        <title>Genome sequence of Chthoniobacter flavus Ellin428, an aerobic heterotrophic soil bacterium.</title>
        <authorList>
            <person name="Kant R."/>
            <person name="van Passel M.W."/>
            <person name="Palva A."/>
            <person name="Lucas S."/>
            <person name="Lapidus A."/>
            <person name="Glavina Del Rio T."/>
            <person name="Dalin E."/>
            <person name="Tice H."/>
            <person name="Bruce D."/>
            <person name="Goodwin L."/>
            <person name="Pitluck S."/>
            <person name="Larimer F.W."/>
            <person name="Land M.L."/>
            <person name="Hauser L."/>
            <person name="Sangwan P."/>
            <person name="de Vos W.M."/>
            <person name="Janssen P.H."/>
            <person name="Smidt H."/>
        </authorList>
    </citation>
    <scope>NUCLEOTIDE SEQUENCE [LARGE SCALE GENOMIC DNA]</scope>
    <source>
        <strain evidence="12 13">Ellin428</strain>
    </source>
</reference>
<dbReference type="CDD" id="cd16917">
    <property type="entry name" value="HATPase_UhpB-NarQ-NarX-like"/>
    <property type="match status" value="1"/>
</dbReference>
<comment type="subcellular location">
    <subcellularLocation>
        <location evidence="1">Cell membrane</location>
        <topology evidence="1">Multi-pass membrane protein</topology>
    </subcellularLocation>
</comment>
<dbReference type="RefSeq" id="WP_006978915.1">
    <property type="nucleotide sequence ID" value="NZ_ABVL01000003.1"/>
</dbReference>
<evidence type="ECO:0000313" key="13">
    <source>
        <dbReference type="Proteomes" id="UP000005824"/>
    </source>
</evidence>
<evidence type="ECO:0000256" key="5">
    <source>
        <dbReference type="ARBA" id="ARBA00022777"/>
    </source>
</evidence>
<keyword evidence="8 9" id="KW-0472">Membrane</keyword>
<keyword evidence="6 9" id="KW-1133">Transmembrane helix</keyword>
<dbReference type="GO" id="GO:0000155">
    <property type="term" value="F:phosphorelay sensor kinase activity"/>
    <property type="evidence" value="ECO:0007669"/>
    <property type="project" value="InterPro"/>
</dbReference>
<organism evidence="12 13">
    <name type="scientific">Chthoniobacter flavus Ellin428</name>
    <dbReference type="NCBI Taxonomy" id="497964"/>
    <lineage>
        <taxon>Bacteria</taxon>
        <taxon>Pseudomonadati</taxon>
        <taxon>Verrucomicrobiota</taxon>
        <taxon>Spartobacteria</taxon>
        <taxon>Chthoniobacterales</taxon>
        <taxon>Chthoniobacteraceae</taxon>
        <taxon>Chthoniobacter</taxon>
    </lineage>
</organism>
<evidence type="ECO:0000256" key="6">
    <source>
        <dbReference type="ARBA" id="ARBA00022989"/>
    </source>
</evidence>
<protein>
    <submittedName>
        <fullName evidence="12">Histidine kinase</fullName>
    </submittedName>
</protein>
<feature type="transmembrane region" description="Helical" evidence="9">
    <location>
        <begin position="436"/>
        <end position="455"/>
    </location>
</feature>
<feature type="chain" id="PRO_5002800184" evidence="10">
    <location>
        <begin position="20"/>
        <end position="675"/>
    </location>
</feature>
<dbReference type="InterPro" id="IPR005467">
    <property type="entry name" value="His_kinase_dom"/>
</dbReference>
<dbReference type="PANTHER" id="PTHR24421:SF37">
    <property type="entry name" value="SENSOR HISTIDINE KINASE NARS"/>
    <property type="match status" value="1"/>
</dbReference>
<keyword evidence="5 12" id="KW-0418">Kinase</keyword>
<dbReference type="GO" id="GO:0046983">
    <property type="term" value="F:protein dimerization activity"/>
    <property type="evidence" value="ECO:0007669"/>
    <property type="project" value="InterPro"/>
</dbReference>
<dbReference type="Gene3D" id="3.30.565.10">
    <property type="entry name" value="Histidine kinase-like ATPase, C-terminal domain"/>
    <property type="match status" value="1"/>
</dbReference>
<dbReference type="InterPro" id="IPR050482">
    <property type="entry name" value="Sensor_HK_TwoCompSys"/>
</dbReference>
<accession>B4CWX6</accession>
<dbReference type="Proteomes" id="UP000005824">
    <property type="component" value="Unassembled WGS sequence"/>
</dbReference>
<feature type="domain" description="Histidine kinase" evidence="11">
    <location>
        <begin position="583"/>
        <end position="674"/>
    </location>
</feature>
<dbReference type="EMBL" id="ABVL01000003">
    <property type="protein sequence ID" value="EDY21296.1"/>
    <property type="molecule type" value="Genomic_DNA"/>
</dbReference>
<evidence type="ECO:0000256" key="2">
    <source>
        <dbReference type="ARBA" id="ARBA00022475"/>
    </source>
</evidence>
<sequence precursor="true">MRFFSSLLLLFASAFLALRADDAPLPTLTTARELRNLPEAEAARHYPVHLRAVVTLVEPRRTIFFRDDSGASFIRWGKNVPDLQAGDQIELEGLTYPGLYLTGIAANKVTVLAHGEPPEPRHMDYEQLASGQFHYDWVEVQGIVRSITPGEQYSVLKLALGNGSIDVYPVSDDPPPDEHLIDAVVRVAGIAAGYINDRRQLVAPHLRVRSLADVKVLEPAPAEAFAIEATPASQLLRFAPNGRAGHRVKVHGVVTQQEPGSAVYLRDGTQGLRVRTTTTETFAPADVVEALGFPTMGTLSAELDDAVLRRTGETSPVDANPAVVKDLAAGKLDADLVEVEANVRDVLREPDRIRLTVQAADTAFQAIIPITANATEIPSAGARVRLRGICRVVEATQPTRSFNTRARSFELLLSNSPGAVTILRRPPWWTTQRLEIAAGILLGLAVLALAWAGLLRRQVRRQTTLIRTQVEAVTIADERQRIAREFHDTLEQELVGVSLRLDAASTRAGDSKLHELLTSTQRLVQQLQAGVRSIVWNLRDSSLATQPLADAIRPAIANATSGRQLEILTIGQTRRLPEVIGHELLRVAQEATANAVKHGNAQRIVIRLDFSAAAQMRLVIEDDGAGFNTSAPVPAGHFGLIGIRERVEKLGGHFELRSQPGKGTTVEVQVPLPKG</sequence>
<dbReference type="InterPro" id="IPR003594">
    <property type="entry name" value="HATPase_dom"/>
</dbReference>
<dbReference type="Pfam" id="PF07730">
    <property type="entry name" value="HisKA_3"/>
    <property type="match status" value="1"/>
</dbReference>
<dbReference type="InterPro" id="IPR011712">
    <property type="entry name" value="Sig_transdc_His_kin_sub3_dim/P"/>
</dbReference>
<keyword evidence="3" id="KW-0808">Transferase</keyword>
<keyword evidence="7" id="KW-0902">Two-component regulatory system</keyword>
<dbReference type="SUPFAM" id="SSF55874">
    <property type="entry name" value="ATPase domain of HSP90 chaperone/DNA topoisomerase II/histidine kinase"/>
    <property type="match status" value="1"/>
</dbReference>
<evidence type="ECO:0000256" key="9">
    <source>
        <dbReference type="SAM" id="Phobius"/>
    </source>
</evidence>
<dbReference type="eggNOG" id="COG4585">
    <property type="taxonomic scope" value="Bacteria"/>
</dbReference>
<evidence type="ECO:0000313" key="12">
    <source>
        <dbReference type="EMBL" id="EDY21296.1"/>
    </source>
</evidence>
<dbReference type="AlphaFoldDB" id="B4CWX6"/>
<dbReference type="Gene3D" id="1.20.5.1930">
    <property type="match status" value="1"/>
</dbReference>
<evidence type="ECO:0000256" key="10">
    <source>
        <dbReference type="SAM" id="SignalP"/>
    </source>
</evidence>
<evidence type="ECO:0000256" key="8">
    <source>
        <dbReference type="ARBA" id="ARBA00023136"/>
    </source>
</evidence>
<dbReference type="Pfam" id="PF02518">
    <property type="entry name" value="HATPase_c"/>
    <property type="match status" value="1"/>
</dbReference>
<feature type="signal peptide" evidence="10">
    <location>
        <begin position="1"/>
        <end position="19"/>
    </location>
</feature>
<gene>
    <name evidence="12" type="ORF">CfE428DRAFT_1589</name>
</gene>
<evidence type="ECO:0000259" key="11">
    <source>
        <dbReference type="PROSITE" id="PS50109"/>
    </source>
</evidence>
<evidence type="ECO:0000256" key="1">
    <source>
        <dbReference type="ARBA" id="ARBA00004651"/>
    </source>
</evidence>
<evidence type="ECO:0000256" key="7">
    <source>
        <dbReference type="ARBA" id="ARBA00023012"/>
    </source>
</evidence>
<evidence type="ECO:0000256" key="4">
    <source>
        <dbReference type="ARBA" id="ARBA00022692"/>
    </source>
</evidence>
<dbReference type="STRING" id="497964.CfE428DRAFT_1589"/>
<dbReference type="InterPro" id="IPR036890">
    <property type="entry name" value="HATPase_C_sf"/>
</dbReference>
<keyword evidence="4 9" id="KW-0812">Transmembrane</keyword>
<keyword evidence="10" id="KW-0732">Signal</keyword>
<evidence type="ECO:0000256" key="3">
    <source>
        <dbReference type="ARBA" id="ARBA00022679"/>
    </source>
</evidence>
<keyword evidence="13" id="KW-1185">Reference proteome</keyword>
<proteinExistence type="predicted"/>
<name>B4CWX6_9BACT</name>
<dbReference type="PANTHER" id="PTHR24421">
    <property type="entry name" value="NITRATE/NITRITE SENSOR PROTEIN NARX-RELATED"/>
    <property type="match status" value="1"/>
</dbReference>
<dbReference type="SMART" id="SM00387">
    <property type="entry name" value="HATPase_c"/>
    <property type="match status" value="1"/>
</dbReference>
<comment type="caution">
    <text evidence="12">The sequence shown here is derived from an EMBL/GenBank/DDBJ whole genome shotgun (WGS) entry which is preliminary data.</text>
</comment>
<dbReference type="PROSITE" id="PS50109">
    <property type="entry name" value="HIS_KIN"/>
    <property type="match status" value="1"/>
</dbReference>
<dbReference type="InParanoid" id="B4CWX6"/>